<organism evidence="2 3">
    <name type="scientific">Moelleriella libera RCEF 2490</name>
    <dbReference type="NCBI Taxonomy" id="1081109"/>
    <lineage>
        <taxon>Eukaryota</taxon>
        <taxon>Fungi</taxon>
        <taxon>Dikarya</taxon>
        <taxon>Ascomycota</taxon>
        <taxon>Pezizomycotina</taxon>
        <taxon>Sordariomycetes</taxon>
        <taxon>Hypocreomycetidae</taxon>
        <taxon>Hypocreales</taxon>
        <taxon>Clavicipitaceae</taxon>
        <taxon>Moelleriella</taxon>
    </lineage>
</organism>
<feature type="compositionally biased region" description="Low complexity" evidence="1">
    <location>
        <begin position="408"/>
        <end position="419"/>
    </location>
</feature>
<name>A0A167ZQN1_9HYPO</name>
<feature type="region of interest" description="Disordered" evidence="1">
    <location>
        <begin position="244"/>
        <end position="565"/>
    </location>
</feature>
<reference evidence="2 3" key="1">
    <citation type="journal article" date="2016" name="Genome Biol. Evol.">
        <title>Divergent and convergent evolution of fungal pathogenicity.</title>
        <authorList>
            <person name="Shang Y."/>
            <person name="Xiao G."/>
            <person name="Zheng P."/>
            <person name="Cen K."/>
            <person name="Zhan S."/>
            <person name="Wang C."/>
        </authorList>
    </citation>
    <scope>NUCLEOTIDE SEQUENCE [LARGE SCALE GENOMIC DNA]</scope>
    <source>
        <strain evidence="2 3">RCEF 2490</strain>
    </source>
</reference>
<dbReference type="STRING" id="1081109.A0A167ZQN1"/>
<feature type="region of interest" description="Disordered" evidence="1">
    <location>
        <begin position="82"/>
        <end position="226"/>
    </location>
</feature>
<dbReference type="AlphaFoldDB" id="A0A167ZQN1"/>
<feature type="compositionally biased region" description="Basic and acidic residues" evidence="1">
    <location>
        <begin position="216"/>
        <end position="226"/>
    </location>
</feature>
<dbReference type="Proteomes" id="UP000078544">
    <property type="component" value="Unassembled WGS sequence"/>
</dbReference>
<dbReference type="EMBL" id="AZGY01000014">
    <property type="protein sequence ID" value="KZZ92975.1"/>
    <property type="molecule type" value="Genomic_DNA"/>
</dbReference>
<accession>A0A167ZQN1</accession>
<keyword evidence="3" id="KW-1185">Reference proteome</keyword>
<sequence length="601" mass="66055">MDSGHDPKSKGDGYTRLHITPLDLDLAKIVVPANGRNLSLHTIETFPEKRYGFVDLPSADADKLKRKLHGSTLKGVKMRIEQARSEQNQTEESKQKKGQKRSRISGTTTDDAALPSSKKHRGSSSSSSKSEIGVIEGVALHDRKVKRGWTEPVATSKKKKSKHDATATTKKTTARPRHRSKYTDQDECLLKTKLPPNAVGNLPTAERRRDKKRKRRDDGREVTVHEFEKTTKFPSFLKTVVPQTLGKPAVEFVEDKGWVDEDGELVEAVKPRAKGLKQKKGEARNKQQQQPPPAAVQEESDDETSSSGESSDEETMPPPPSKAAAGQSLEEGGSDSSSDDDTTTTVQNQSPNPLRSGTHQPLLRLQRPLSSSDAKSPQQQQQQRPLSSSSSSRNSLTIKIPPPPPATPSAASTTTTTTTNAKVHPLEALYKRSASQSAAGPSHAESQQQQQQQQFSFFDQQSDADADDAAGAAAPAVPMTPFTRADLEWRNVRSAAPTPDTAHPSSRARSSYFWGSDDYDDDEEEGEADSSSRTQIHVDARPAQQQQEKDKGHKSGPAVSDFQSLFWDNRGDLNRSWMGRRKTAAKAKRHRANKARAYRAL</sequence>
<proteinExistence type="predicted"/>
<evidence type="ECO:0000256" key="1">
    <source>
        <dbReference type="SAM" id="MobiDB-lite"/>
    </source>
</evidence>
<feature type="compositionally biased region" description="Low complexity" evidence="1">
    <location>
        <begin position="446"/>
        <end position="461"/>
    </location>
</feature>
<evidence type="ECO:0000313" key="2">
    <source>
        <dbReference type="EMBL" id="KZZ92975.1"/>
    </source>
</evidence>
<feature type="compositionally biased region" description="Polar residues" evidence="1">
    <location>
        <begin position="346"/>
        <end position="359"/>
    </location>
</feature>
<evidence type="ECO:0000313" key="3">
    <source>
        <dbReference type="Proteomes" id="UP000078544"/>
    </source>
</evidence>
<feature type="compositionally biased region" description="Acidic residues" evidence="1">
    <location>
        <begin position="298"/>
        <end position="315"/>
    </location>
</feature>
<gene>
    <name evidence="2" type="ORF">AAL_06007</name>
</gene>
<protein>
    <submittedName>
        <fullName evidence="2">Nucleotide-binding, alpha-beta plait</fullName>
    </submittedName>
</protein>
<comment type="caution">
    <text evidence="2">The sequence shown here is derived from an EMBL/GenBank/DDBJ whole genome shotgun (WGS) entry which is preliminary data.</text>
</comment>
<feature type="compositionally biased region" description="Basic and acidic residues" evidence="1">
    <location>
        <begin position="181"/>
        <end position="190"/>
    </location>
</feature>
<feature type="compositionally biased region" description="Acidic residues" evidence="1">
    <location>
        <begin position="517"/>
        <end position="528"/>
    </location>
</feature>
<dbReference type="OrthoDB" id="3595585at2759"/>
<feature type="compositionally biased region" description="Low complexity" evidence="1">
    <location>
        <begin position="360"/>
        <end position="395"/>
    </location>
</feature>